<evidence type="ECO:0000313" key="18">
    <source>
        <dbReference type="Proteomes" id="UP000308652"/>
    </source>
</evidence>
<feature type="compositionally biased region" description="Pro residues" evidence="16">
    <location>
        <begin position="9"/>
        <end position="24"/>
    </location>
</feature>
<proteinExistence type="inferred from homology"/>
<dbReference type="InterPro" id="IPR013964">
    <property type="entry name" value="DASH_Ask1"/>
</dbReference>
<evidence type="ECO:0000256" key="7">
    <source>
        <dbReference type="ARBA" id="ARBA00022490"/>
    </source>
</evidence>
<accession>A0A5C3MBQ8</accession>
<comment type="subcellular location">
    <subcellularLocation>
        <location evidence="3">Chromosome</location>
        <location evidence="3">Centromere</location>
        <location evidence="3">Kinetochore</location>
    </subcellularLocation>
    <subcellularLocation>
        <location evidence="2">Cytoplasm</location>
        <location evidence="2">Cytoskeleton</location>
        <location evidence="2">Spindle</location>
    </subcellularLocation>
    <subcellularLocation>
        <location evidence="1">Nucleus</location>
    </subcellularLocation>
</comment>
<evidence type="ECO:0000256" key="6">
    <source>
        <dbReference type="ARBA" id="ARBA00022454"/>
    </source>
</evidence>
<evidence type="ECO:0000256" key="14">
    <source>
        <dbReference type="ARBA" id="ARBA00023306"/>
    </source>
</evidence>
<evidence type="ECO:0000256" key="10">
    <source>
        <dbReference type="ARBA" id="ARBA00022776"/>
    </source>
</evidence>
<evidence type="ECO:0000256" key="13">
    <source>
        <dbReference type="ARBA" id="ARBA00023242"/>
    </source>
</evidence>
<keyword evidence="11" id="KW-0995">Kinetochore</keyword>
<dbReference type="GO" id="GO:0005874">
    <property type="term" value="C:microtubule"/>
    <property type="evidence" value="ECO:0007669"/>
    <property type="project" value="UniProtKB-KW"/>
</dbReference>
<keyword evidence="7" id="KW-0963">Cytoplasm</keyword>
<evidence type="ECO:0000256" key="12">
    <source>
        <dbReference type="ARBA" id="ARBA00023212"/>
    </source>
</evidence>
<keyword evidence="12" id="KW-0206">Cytoskeleton</keyword>
<keyword evidence="8" id="KW-0132">Cell division</keyword>
<feature type="compositionally biased region" description="Low complexity" evidence="16">
    <location>
        <begin position="270"/>
        <end position="282"/>
    </location>
</feature>
<evidence type="ECO:0000313" key="17">
    <source>
        <dbReference type="EMBL" id="TFK42075.1"/>
    </source>
</evidence>
<dbReference type="GO" id="GO:0051301">
    <property type="term" value="P:cell division"/>
    <property type="evidence" value="ECO:0007669"/>
    <property type="project" value="UniProtKB-KW"/>
</dbReference>
<gene>
    <name evidence="17" type="ORF">BDQ12DRAFT_732813</name>
</gene>
<feature type="region of interest" description="Disordered" evidence="16">
    <location>
        <begin position="206"/>
        <end position="256"/>
    </location>
</feature>
<feature type="region of interest" description="Disordered" evidence="16">
    <location>
        <begin position="270"/>
        <end position="396"/>
    </location>
</feature>
<dbReference type="AlphaFoldDB" id="A0A5C3MBQ8"/>
<feature type="region of interest" description="Disordered" evidence="16">
    <location>
        <begin position="546"/>
        <end position="602"/>
    </location>
</feature>
<dbReference type="Pfam" id="PF08655">
    <property type="entry name" value="DASH_Ask1"/>
    <property type="match status" value="1"/>
</dbReference>
<evidence type="ECO:0000256" key="1">
    <source>
        <dbReference type="ARBA" id="ARBA00004123"/>
    </source>
</evidence>
<evidence type="ECO:0000256" key="15">
    <source>
        <dbReference type="ARBA" id="ARBA00023328"/>
    </source>
</evidence>
<keyword evidence="14" id="KW-0131">Cell cycle</keyword>
<dbReference type="PANTHER" id="PTHR28200:SF1">
    <property type="entry name" value="DASH COMPLEX SUBUNIT ASK1"/>
    <property type="match status" value="1"/>
</dbReference>
<evidence type="ECO:0000256" key="8">
    <source>
        <dbReference type="ARBA" id="ARBA00022618"/>
    </source>
</evidence>
<dbReference type="GO" id="GO:0008608">
    <property type="term" value="P:attachment of spindle microtubules to kinetochore"/>
    <property type="evidence" value="ECO:0007669"/>
    <property type="project" value="InterPro"/>
</dbReference>
<feature type="region of interest" description="Disordered" evidence="16">
    <location>
        <begin position="113"/>
        <end position="135"/>
    </location>
</feature>
<name>A0A5C3MBQ8_9AGAR</name>
<dbReference type="EMBL" id="ML213593">
    <property type="protein sequence ID" value="TFK42075.1"/>
    <property type="molecule type" value="Genomic_DNA"/>
</dbReference>
<feature type="compositionally biased region" description="Polar residues" evidence="16">
    <location>
        <begin position="206"/>
        <end position="221"/>
    </location>
</feature>
<dbReference type="OrthoDB" id="5573898at2759"/>
<evidence type="ECO:0000256" key="3">
    <source>
        <dbReference type="ARBA" id="ARBA00004629"/>
    </source>
</evidence>
<protein>
    <recommendedName>
        <fullName evidence="5">DASH complex subunit ASK1</fullName>
    </recommendedName>
</protein>
<evidence type="ECO:0000256" key="2">
    <source>
        <dbReference type="ARBA" id="ARBA00004186"/>
    </source>
</evidence>
<evidence type="ECO:0000256" key="11">
    <source>
        <dbReference type="ARBA" id="ARBA00022838"/>
    </source>
</evidence>
<feature type="compositionally biased region" description="Acidic residues" evidence="16">
    <location>
        <begin position="585"/>
        <end position="597"/>
    </location>
</feature>
<dbReference type="GO" id="GO:0072686">
    <property type="term" value="C:mitotic spindle"/>
    <property type="evidence" value="ECO:0007669"/>
    <property type="project" value="InterPro"/>
</dbReference>
<keyword evidence="9" id="KW-0493">Microtubule</keyword>
<dbReference type="STRING" id="68775.A0A5C3MBQ8"/>
<keyword evidence="18" id="KW-1185">Reference proteome</keyword>
<dbReference type="GO" id="GO:0044732">
    <property type="term" value="C:mitotic spindle pole body"/>
    <property type="evidence" value="ECO:0007669"/>
    <property type="project" value="TreeGrafter"/>
</dbReference>
<evidence type="ECO:0000256" key="16">
    <source>
        <dbReference type="SAM" id="MobiDB-lite"/>
    </source>
</evidence>
<dbReference type="GO" id="GO:0042729">
    <property type="term" value="C:DASH complex"/>
    <property type="evidence" value="ECO:0007669"/>
    <property type="project" value="InterPro"/>
</dbReference>
<keyword evidence="15" id="KW-0137">Centromere</keyword>
<feature type="compositionally biased region" description="Basic and acidic residues" evidence="16">
    <location>
        <begin position="230"/>
        <end position="252"/>
    </location>
</feature>
<evidence type="ECO:0000256" key="5">
    <source>
        <dbReference type="ARBA" id="ARBA00014520"/>
    </source>
</evidence>
<keyword evidence="6" id="KW-0158">Chromosome</keyword>
<evidence type="ECO:0000256" key="4">
    <source>
        <dbReference type="ARBA" id="ARBA00010731"/>
    </source>
</evidence>
<organism evidence="17 18">
    <name type="scientific">Crucibulum laeve</name>
    <dbReference type="NCBI Taxonomy" id="68775"/>
    <lineage>
        <taxon>Eukaryota</taxon>
        <taxon>Fungi</taxon>
        <taxon>Dikarya</taxon>
        <taxon>Basidiomycota</taxon>
        <taxon>Agaricomycotina</taxon>
        <taxon>Agaricomycetes</taxon>
        <taxon>Agaricomycetidae</taxon>
        <taxon>Agaricales</taxon>
        <taxon>Agaricineae</taxon>
        <taxon>Nidulariaceae</taxon>
        <taxon>Crucibulum</taxon>
    </lineage>
</organism>
<feature type="compositionally biased region" description="Low complexity" evidence="16">
    <location>
        <begin position="552"/>
        <end position="562"/>
    </location>
</feature>
<comment type="similarity">
    <text evidence="4">Belongs to the DASH complex ASK1 family.</text>
</comment>
<sequence length="666" mass="72023">MSDSRKPIDPNPPRWKPNPDPSSIPVPGLDTNASVLEQIEQMEQLITIKLQNIDENFSKIHNVLASKLLPAVKRYAVGTEPVREAAKFWTSFYEQAAQIRIPTYDDYSTVNEMPSEREELDTTTMQEQPDDSRSLDVTLSRQNYEPSIVNTESSFMPGQGAFSSTPATARIGRVQDSFTTNASDEPSWTASMESPLVRLNREIQSLSTNDEPSFAPSSSKIPSMRINEPTPDRTTRPDDSILPRSEKGKAKDSSQPLLHNLLRHNLYSASGSSPGLSSHNISPLKFRGKPKTPIPKELNPYLPDNADPSEWSGVVDLRDSSALTPERFRSARKPTSSHRTTTPGAKAPKDDDDSFDGLPPGMSPPRLMSPARPPRSSAELGLHKLGQTPGKEASARITRDLLRDIQVRSGGGMGMYGYANSVVESSMSTVPTPPSLSRYQRYNADTSESLAGGSSFESMLERVGLNIPSSKASTPGLRIRPRVNQTMDTAELVVAPSPPPAEAEEVPWTTPGDPIYSQDDVDSDSDSMDEINNTAHPSAAFLMASQGHSDDSFGSSNHSSDSLADEGADLGIAPVHPFAGAVQDDGFDDDDSFDDDVPGGSLPVEETVFGLAPAQRLQADAMARQAERGNLRMLGTDLLQDTLGIGNIRNAVDESPTPAGWGGNKG</sequence>
<keyword evidence="13" id="KW-0539">Nucleus</keyword>
<dbReference type="Proteomes" id="UP000308652">
    <property type="component" value="Unassembled WGS sequence"/>
</dbReference>
<keyword evidence="10" id="KW-0498">Mitosis</keyword>
<evidence type="ECO:0000256" key="9">
    <source>
        <dbReference type="ARBA" id="ARBA00022701"/>
    </source>
</evidence>
<dbReference type="PANTHER" id="PTHR28200">
    <property type="entry name" value="DASH COMPLEX SUBUNIT ASK1"/>
    <property type="match status" value="1"/>
</dbReference>
<reference evidence="17 18" key="1">
    <citation type="journal article" date="2019" name="Nat. Ecol. Evol.">
        <title>Megaphylogeny resolves global patterns of mushroom evolution.</title>
        <authorList>
            <person name="Varga T."/>
            <person name="Krizsan K."/>
            <person name="Foldi C."/>
            <person name="Dima B."/>
            <person name="Sanchez-Garcia M."/>
            <person name="Sanchez-Ramirez S."/>
            <person name="Szollosi G.J."/>
            <person name="Szarkandi J.G."/>
            <person name="Papp V."/>
            <person name="Albert L."/>
            <person name="Andreopoulos W."/>
            <person name="Angelini C."/>
            <person name="Antonin V."/>
            <person name="Barry K.W."/>
            <person name="Bougher N.L."/>
            <person name="Buchanan P."/>
            <person name="Buyck B."/>
            <person name="Bense V."/>
            <person name="Catcheside P."/>
            <person name="Chovatia M."/>
            <person name="Cooper J."/>
            <person name="Damon W."/>
            <person name="Desjardin D."/>
            <person name="Finy P."/>
            <person name="Geml J."/>
            <person name="Haridas S."/>
            <person name="Hughes K."/>
            <person name="Justo A."/>
            <person name="Karasinski D."/>
            <person name="Kautmanova I."/>
            <person name="Kiss B."/>
            <person name="Kocsube S."/>
            <person name="Kotiranta H."/>
            <person name="LaButti K.M."/>
            <person name="Lechner B.E."/>
            <person name="Liimatainen K."/>
            <person name="Lipzen A."/>
            <person name="Lukacs Z."/>
            <person name="Mihaltcheva S."/>
            <person name="Morgado L.N."/>
            <person name="Niskanen T."/>
            <person name="Noordeloos M.E."/>
            <person name="Ohm R.A."/>
            <person name="Ortiz-Santana B."/>
            <person name="Ovrebo C."/>
            <person name="Racz N."/>
            <person name="Riley R."/>
            <person name="Savchenko A."/>
            <person name="Shiryaev A."/>
            <person name="Soop K."/>
            <person name="Spirin V."/>
            <person name="Szebenyi C."/>
            <person name="Tomsovsky M."/>
            <person name="Tulloss R.E."/>
            <person name="Uehling J."/>
            <person name="Grigoriev I.V."/>
            <person name="Vagvolgyi C."/>
            <person name="Papp T."/>
            <person name="Martin F.M."/>
            <person name="Miettinen O."/>
            <person name="Hibbett D.S."/>
            <person name="Nagy L.G."/>
        </authorList>
    </citation>
    <scope>NUCLEOTIDE SEQUENCE [LARGE SCALE GENOMIC DNA]</scope>
    <source>
        <strain evidence="17 18">CBS 166.37</strain>
    </source>
</reference>
<feature type="region of interest" description="Disordered" evidence="16">
    <location>
        <begin position="1"/>
        <end position="27"/>
    </location>
</feature>